<gene>
    <name evidence="2" type="ORF">PCOR1329_LOCUS5170</name>
</gene>
<dbReference type="InterPro" id="IPR013762">
    <property type="entry name" value="Integrase-like_cat_sf"/>
</dbReference>
<evidence type="ECO:0000313" key="3">
    <source>
        <dbReference type="Proteomes" id="UP001189429"/>
    </source>
</evidence>
<dbReference type="Gene3D" id="1.10.443.10">
    <property type="entry name" value="Intergrase catalytic core"/>
    <property type="match status" value="1"/>
</dbReference>
<accession>A0ABN9PY36</accession>
<keyword evidence="3" id="KW-1185">Reference proteome</keyword>
<evidence type="ECO:0000256" key="1">
    <source>
        <dbReference type="ARBA" id="ARBA00023172"/>
    </source>
</evidence>
<protein>
    <submittedName>
        <fullName evidence="2">Uncharacterized protein</fullName>
    </submittedName>
</protein>
<evidence type="ECO:0000313" key="2">
    <source>
        <dbReference type="EMBL" id="CAK0795512.1"/>
    </source>
</evidence>
<proteinExistence type="predicted"/>
<reference evidence="2" key="1">
    <citation type="submission" date="2023-10" db="EMBL/GenBank/DDBJ databases">
        <authorList>
            <person name="Chen Y."/>
            <person name="Shah S."/>
            <person name="Dougan E. K."/>
            <person name="Thang M."/>
            <person name="Chan C."/>
        </authorList>
    </citation>
    <scope>NUCLEOTIDE SEQUENCE [LARGE SCALE GENOMIC DNA]</scope>
</reference>
<name>A0ABN9PY36_9DINO</name>
<organism evidence="2 3">
    <name type="scientific">Prorocentrum cordatum</name>
    <dbReference type="NCBI Taxonomy" id="2364126"/>
    <lineage>
        <taxon>Eukaryota</taxon>
        <taxon>Sar</taxon>
        <taxon>Alveolata</taxon>
        <taxon>Dinophyceae</taxon>
        <taxon>Prorocentrales</taxon>
        <taxon>Prorocentraceae</taxon>
        <taxon>Prorocentrum</taxon>
    </lineage>
</organism>
<keyword evidence="1" id="KW-0233">DNA recombination</keyword>
<dbReference type="SUPFAM" id="SSF56349">
    <property type="entry name" value="DNA breaking-rejoining enzymes"/>
    <property type="match status" value="1"/>
</dbReference>
<dbReference type="EMBL" id="CAUYUJ010001356">
    <property type="protein sequence ID" value="CAK0795512.1"/>
    <property type="molecule type" value="Genomic_DNA"/>
</dbReference>
<dbReference type="InterPro" id="IPR011010">
    <property type="entry name" value="DNA_brk_join_enz"/>
</dbReference>
<comment type="caution">
    <text evidence="2">The sequence shown here is derived from an EMBL/GenBank/DDBJ whole genome shotgun (WGS) entry which is preliminary data.</text>
</comment>
<dbReference type="Proteomes" id="UP001189429">
    <property type="component" value="Unassembled WGS sequence"/>
</dbReference>
<sequence>MREAVSYFLGGDLGRCQLPLLSEISTRAPSAYDIDSGTRALPLRLGELRPGLPAADVAGRLDPRAHVSPEVLTWLDDPSVALLPRAQWPSEVPKARLIVGHLYSLGIVEAIEDEQIFRADGAPVLNGAFAVEKRGVPEAGEQRQCRFIMNMVPANSYLKIMTQDLSTLTASTSWVTVVLEGQRVLLWSGDDQQGAFFVWKIPRAWRSFTTLKGRVPGRLVGRPDLKTVHVCSAVIPMGWLLAVTLFQHLHRRLGLRPPPAGAGLPEVDEWRRDKPLPIAQVGGCRSWYQFFIDDFDAPRIVNDTEGEVGVGSAYQEQQRASYQRNGVAWAEHKAHLGETKVERMGVLVDGLRGRVSVPLMKLFETMLLGALLVTKDWVYWKTMLVLLGKLVRALEFRRVLFCILNEVWKFADGTHSGWVNSEMTEEILSGVGLLPLAFTDLRAEVDARVTCSDASEDGGGACTSLRLCPEALSKLTAAAAAEQLVRHYLSIAERGGTDVRLDVHLPFRHRAWPRVSLEPNVWTWKVISSYRWRAGIGKHINALEIQAAVNTIKWRLRSGTGRPRRMLHLIDSQVAASVLTKGRSSSRVLRMHVKRWGALCWATGCYVMLQRLRDSQRLSDLRVRAVTLKRYRIAVAEFLAFAIEGGFPLNSSAEADSALGAYVEDQWANEGTLSHGRYALAGYLFFAPELRTALPFAWSLVKTWQKLAPINRAYPASPEMALGLAGAAVSVGQPLLAALVLVTFDAMLRTKELRDLTYDDITFAEGGVILRLSETKMGVRTGKVQFVVVRTPVAVNLLRVAAERAQPTDHLCPCTCVQLQRPLKSLLAVASIPPARWSWYSFRRGGACHDFLLGANLERTMQRGRWSAVTSARVYIEEAVADLVDVSMNQLSKDILGQLGLMLLNFGYSQ</sequence>